<evidence type="ECO:0008006" key="4">
    <source>
        <dbReference type="Google" id="ProtNLM"/>
    </source>
</evidence>
<keyword evidence="1" id="KW-0812">Transmembrane</keyword>
<keyword evidence="3" id="KW-1185">Reference proteome</keyword>
<keyword evidence="1" id="KW-0472">Membrane</keyword>
<dbReference type="RefSeq" id="WP_087435008.1">
    <property type="nucleotide sequence ID" value="NZ_JAMDLV010000003.1"/>
</dbReference>
<feature type="transmembrane region" description="Helical" evidence="1">
    <location>
        <begin position="377"/>
        <end position="397"/>
    </location>
</feature>
<gene>
    <name evidence="2" type="ORF">M5X09_05060</name>
</gene>
<feature type="transmembrane region" description="Helical" evidence="1">
    <location>
        <begin position="106"/>
        <end position="123"/>
    </location>
</feature>
<evidence type="ECO:0000313" key="3">
    <source>
        <dbReference type="Proteomes" id="UP001207626"/>
    </source>
</evidence>
<protein>
    <recommendedName>
        <fullName evidence="4">Glycosyltransferase RgtA/B/C/D-like domain-containing protein</fullName>
    </recommendedName>
</protein>
<reference evidence="2 3" key="1">
    <citation type="submission" date="2022-05" db="EMBL/GenBank/DDBJ databases">
        <title>Genome Sequencing of Bee-Associated Microbes.</title>
        <authorList>
            <person name="Dunlap C."/>
        </authorList>
    </citation>
    <scope>NUCLEOTIDE SEQUENCE [LARGE SCALE GENOMIC DNA]</scope>
    <source>
        <strain evidence="2 3">NRRL NRS-1438</strain>
    </source>
</reference>
<feature type="transmembrane region" description="Helical" evidence="1">
    <location>
        <begin position="74"/>
        <end position="94"/>
    </location>
</feature>
<organism evidence="2 3">
    <name type="scientific">Paenibacillus apiarius</name>
    <dbReference type="NCBI Taxonomy" id="46240"/>
    <lineage>
        <taxon>Bacteria</taxon>
        <taxon>Bacillati</taxon>
        <taxon>Bacillota</taxon>
        <taxon>Bacilli</taxon>
        <taxon>Bacillales</taxon>
        <taxon>Paenibacillaceae</taxon>
        <taxon>Paenibacillus</taxon>
    </lineage>
</organism>
<name>A0ABT4DNW5_9BACL</name>
<dbReference type="EMBL" id="JAMDLW010000004">
    <property type="protein sequence ID" value="MCY9519052.1"/>
    <property type="molecule type" value="Genomic_DNA"/>
</dbReference>
<feature type="transmembrane region" description="Helical" evidence="1">
    <location>
        <begin position="441"/>
        <end position="460"/>
    </location>
</feature>
<sequence length="473" mass="53309">MNRMDWVTWSAIGIGAALLFCILFAPPFIGVADNGDFARILGSGGISPLNDTYSYADKYFGYSHSSYEYGPFSIGYVSSQILFVFTAGLLGRLLNPDQFPLEAMGIVYSVLLLLTLFIIVRYACAGKRWLQITIAACILFIFFDIGYVAYFQSFFGEPVSLIFLLLSTAISIVLAVQNKPSAYWLALLFGCAVILAASKIQNAPVGLAFALYAFRLYRKRPDRSWRWLIIGGSAFMIATTGLMYVFAPQELKQINLYQTIFFGILKDSPHVAQDLEDLGIPQKYAVLAGTNYFQTDVPIKQDAPELREHVYSRLGHFDVLGYYLRHPGRIIDKLEAASSQATMIRPYYLGNYEKELGKPRGALSYTYSRWSEGKKKIIPQHFVFFLSFFLVYFAIIAKEYMRNKSRRHVLDVLLLVSSVAIFSVAVPLVGDGEADLGKHLFLFNVSFDIMIVASVVWLIAQVRRLFDRSPELE</sequence>
<proteinExistence type="predicted"/>
<comment type="caution">
    <text evidence="2">The sequence shown here is derived from an EMBL/GenBank/DDBJ whole genome shotgun (WGS) entry which is preliminary data.</text>
</comment>
<feature type="transmembrane region" description="Helical" evidence="1">
    <location>
        <begin position="409"/>
        <end position="429"/>
    </location>
</feature>
<evidence type="ECO:0000256" key="1">
    <source>
        <dbReference type="SAM" id="Phobius"/>
    </source>
</evidence>
<feature type="transmembrane region" description="Helical" evidence="1">
    <location>
        <begin position="129"/>
        <end position="151"/>
    </location>
</feature>
<accession>A0ABT4DNW5</accession>
<feature type="transmembrane region" description="Helical" evidence="1">
    <location>
        <begin position="225"/>
        <end position="247"/>
    </location>
</feature>
<evidence type="ECO:0000313" key="2">
    <source>
        <dbReference type="EMBL" id="MCY9519052.1"/>
    </source>
</evidence>
<feature type="transmembrane region" description="Helical" evidence="1">
    <location>
        <begin position="7"/>
        <end position="29"/>
    </location>
</feature>
<keyword evidence="1" id="KW-1133">Transmembrane helix</keyword>
<dbReference type="Proteomes" id="UP001207626">
    <property type="component" value="Unassembled WGS sequence"/>
</dbReference>
<feature type="transmembrane region" description="Helical" evidence="1">
    <location>
        <begin position="158"/>
        <end position="176"/>
    </location>
</feature>
<feature type="transmembrane region" description="Helical" evidence="1">
    <location>
        <begin position="182"/>
        <end position="213"/>
    </location>
</feature>